<feature type="signal peptide" evidence="1">
    <location>
        <begin position="1"/>
        <end position="21"/>
    </location>
</feature>
<evidence type="ECO:0000313" key="4">
    <source>
        <dbReference type="Proteomes" id="UP000094147"/>
    </source>
</evidence>
<name>A0A1B3B8H9_9GAMM</name>
<dbReference type="InterPro" id="IPR013783">
    <property type="entry name" value="Ig-like_fold"/>
</dbReference>
<organism evidence="3 4">
    <name type="scientific">Kangiella sediminilitoris</name>
    <dbReference type="NCBI Taxonomy" id="1144748"/>
    <lineage>
        <taxon>Bacteria</taxon>
        <taxon>Pseudomonadati</taxon>
        <taxon>Pseudomonadota</taxon>
        <taxon>Gammaproteobacteria</taxon>
        <taxon>Kangiellales</taxon>
        <taxon>Kangiellaceae</taxon>
        <taxon>Kangiella</taxon>
    </lineage>
</organism>
<dbReference type="Gene3D" id="2.60.40.10">
    <property type="entry name" value="Immunoglobulins"/>
    <property type="match status" value="1"/>
</dbReference>
<dbReference type="EMBL" id="CP012418">
    <property type="protein sequence ID" value="AOE49085.1"/>
    <property type="molecule type" value="Genomic_DNA"/>
</dbReference>
<dbReference type="AlphaFoldDB" id="A0A1B3B8H9"/>
<keyword evidence="1" id="KW-0732">Signal</keyword>
<proteinExistence type="predicted"/>
<dbReference type="PATRIC" id="fig|1144748.3.peg.365"/>
<dbReference type="RefSeq" id="WP_228703696.1">
    <property type="nucleotide sequence ID" value="NZ_CP012418.1"/>
</dbReference>
<protein>
    <recommendedName>
        <fullName evidence="2">Pili assembly chaperone N-terminal domain-containing protein</fullName>
    </recommendedName>
</protein>
<feature type="domain" description="Pili assembly chaperone N-terminal" evidence="2">
    <location>
        <begin position="34"/>
        <end position="138"/>
    </location>
</feature>
<accession>A0A1B3B8H9</accession>
<sequence precursor="true">MLKFLTPFILFSLVVFNCVEAAEAPKGLQPQLAISPSRIEISPDEGKSTKSVTVLNLGNTPMRVQVSVQNWDFDHNNNYRPLPPNEQSLDQWLIINPVQLEVPPKGQQTVRMAVRPRAKPEDGEHRAMVFFKQLNGGDEKGVNVRFNVGVPIYAFFGDVKREASLHHVNFNPKSSILEFDITNTGNAYVRPEGYYMLVDGATKESNEGLLSRLSAKSGEVEGVRPLATGKIASKPVFAGERRQLQVSISTEGELPDNYKLVVKADIAGELYEKVYSIAKDK</sequence>
<keyword evidence="4" id="KW-1185">Reference proteome</keyword>
<dbReference type="GO" id="GO:0071555">
    <property type="term" value="P:cell wall organization"/>
    <property type="evidence" value="ECO:0007669"/>
    <property type="project" value="InterPro"/>
</dbReference>
<dbReference type="KEGG" id="ksd:KS2013_360"/>
<evidence type="ECO:0000256" key="1">
    <source>
        <dbReference type="SAM" id="SignalP"/>
    </source>
</evidence>
<reference evidence="4" key="1">
    <citation type="submission" date="2015-08" db="EMBL/GenBank/DDBJ databases">
        <authorList>
            <person name="Kim K.M."/>
        </authorList>
    </citation>
    <scope>NUCLEOTIDE SEQUENCE [LARGE SCALE GENOMIC DNA]</scope>
    <source>
        <strain evidence="4">KCTC 23892</strain>
    </source>
</reference>
<dbReference type="SUPFAM" id="SSF49354">
    <property type="entry name" value="PapD-like"/>
    <property type="match status" value="1"/>
</dbReference>
<gene>
    <name evidence="3" type="ORF">KS2013_360</name>
</gene>
<dbReference type="InterPro" id="IPR008962">
    <property type="entry name" value="PapD-like_sf"/>
</dbReference>
<evidence type="ECO:0000259" key="2">
    <source>
        <dbReference type="Pfam" id="PF00345"/>
    </source>
</evidence>
<feature type="chain" id="PRO_5008543994" description="Pili assembly chaperone N-terminal domain-containing protein" evidence="1">
    <location>
        <begin position="22"/>
        <end position="281"/>
    </location>
</feature>
<evidence type="ECO:0000313" key="3">
    <source>
        <dbReference type="EMBL" id="AOE49085.1"/>
    </source>
</evidence>
<dbReference type="Proteomes" id="UP000094147">
    <property type="component" value="Chromosome"/>
</dbReference>
<dbReference type="Pfam" id="PF00345">
    <property type="entry name" value="PapD_N"/>
    <property type="match status" value="1"/>
</dbReference>
<dbReference type="InterPro" id="IPR016147">
    <property type="entry name" value="Pili_assmbl_chaperone_N"/>
</dbReference>
<dbReference type="STRING" id="1144748.KS2013_360"/>
<dbReference type="GO" id="GO:0030288">
    <property type="term" value="C:outer membrane-bounded periplasmic space"/>
    <property type="evidence" value="ECO:0007669"/>
    <property type="project" value="InterPro"/>
</dbReference>